<evidence type="ECO:0000313" key="1">
    <source>
        <dbReference type="EMBL" id="EHB93205.1"/>
    </source>
</evidence>
<dbReference type="HOGENOM" id="CLU_160523_1_0_10"/>
<dbReference type="eggNOG" id="COG5512">
    <property type="taxonomic scope" value="Bacteria"/>
</dbReference>
<comment type="caution">
    <text evidence="1">The sequence shown here is derived from an EMBL/GenBank/DDBJ whole genome shotgun (WGS) entry which is preliminary data.</text>
</comment>
<evidence type="ECO:0008006" key="3">
    <source>
        <dbReference type="Google" id="ProtNLM"/>
    </source>
</evidence>
<dbReference type="PANTHER" id="PTHR36456">
    <property type="entry name" value="UPF0232 PROTEIN SCO3875"/>
    <property type="match status" value="1"/>
</dbReference>
<protein>
    <recommendedName>
        <fullName evidence="3">DUF721 domain-containing protein</fullName>
    </recommendedName>
</protein>
<dbReference type="OrthoDB" id="9796545at2"/>
<organism evidence="1 2">
    <name type="scientific">Alistipes indistinctus YIT 12060</name>
    <dbReference type="NCBI Taxonomy" id="742725"/>
    <lineage>
        <taxon>Bacteria</taxon>
        <taxon>Pseudomonadati</taxon>
        <taxon>Bacteroidota</taxon>
        <taxon>Bacteroidia</taxon>
        <taxon>Bacteroidales</taxon>
        <taxon>Rikenellaceae</taxon>
        <taxon>Alistipes</taxon>
    </lineage>
</organism>
<dbReference type="RefSeq" id="WP_009133277.1">
    <property type="nucleotide sequence ID" value="NZ_CP102250.1"/>
</dbReference>
<dbReference type="InterPro" id="IPR007922">
    <property type="entry name" value="DciA-like"/>
</dbReference>
<reference evidence="1 2" key="1">
    <citation type="submission" date="2011-08" db="EMBL/GenBank/DDBJ databases">
        <title>The Genome Sequence of Alistipes indistinctus YIT 12060.</title>
        <authorList>
            <consortium name="The Broad Institute Genome Sequencing Platform"/>
            <person name="Earl A."/>
            <person name="Ward D."/>
            <person name="Feldgarden M."/>
            <person name="Gevers D."/>
            <person name="Morotomi M."/>
            <person name="Young S.K."/>
            <person name="Zeng Q."/>
            <person name="Gargeya S."/>
            <person name="Fitzgerald M."/>
            <person name="Haas B."/>
            <person name="Abouelleil A."/>
            <person name="Alvarado L."/>
            <person name="Arachchi H.M."/>
            <person name="Berlin A."/>
            <person name="Brown A."/>
            <person name="Chapman S.B."/>
            <person name="Chen Z."/>
            <person name="Dunbar C."/>
            <person name="Freedman E."/>
            <person name="Gearin G."/>
            <person name="Gellesch M."/>
            <person name="Goldberg J."/>
            <person name="Griggs A."/>
            <person name="Gujja S."/>
            <person name="Heiman D."/>
            <person name="Howarth C."/>
            <person name="Larson L."/>
            <person name="Lui A."/>
            <person name="MacDonald P.J.P."/>
            <person name="Montmayeur A."/>
            <person name="Murphy C."/>
            <person name="Neiman D."/>
            <person name="Pearson M."/>
            <person name="Priest M."/>
            <person name="Roberts A."/>
            <person name="Saif S."/>
            <person name="Shea T."/>
            <person name="Shenoy N."/>
            <person name="Sisk P."/>
            <person name="Stolte C."/>
            <person name="Sykes S."/>
            <person name="Wortman J."/>
            <person name="Nusbaum C."/>
            <person name="Birren B."/>
        </authorList>
    </citation>
    <scope>NUCLEOTIDE SEQUENCE [LARGE SCALE GENOMIC DNA]</scope>
    <source>
        <strain evidence="1 2">YIT 12060</strain>
    </source>
</reference>
<dbReference type="Pfam" id="PF05258">
    <property type="entry name" value="DciA"/>
    <property type="match status" value="1"/>
</dbReference>
<dbReference type="EMBL" id="ADLD01000004">
    <property type="protein sequence ID" value="EHB93205.1"/>
    <property type="molecule type" value="Genomic_DNA"/>
</dbReference>
<dbReference type="Proteomes" id="UP000006008">
    <property type="component" value="Unassembled WGS sequence"/>
</dbReference>
<proteinExistence type="predicted"/>
<dbReference type="PANTHER" id="PTHR36456:SF1">
    <property type="entry name" value="UPF0232 PROTEIN SCO3875"/>
    <property type="match status" value="1"/>
</dbReference>
<dbReference type="STRING" id="742725.HMPREF9450_00471"/>
<evidence type="ECO:0000313" key="2">
    <source>
        <dbReference type="Proteomes" id="UP000006008"/>
    </source>
</evidence>
<sequence length="97" mass="11074">MRRKEPIRIGEALDELFKSTPTIARKIAEAKIPDRWPLLVGSVIASYTTRMEVKNGRLFVYISSSVARNEVFMRRAVLKEEINRLSGLEVISTIIVK</sequence>
<dbReference type="GeneID" id="92816891"/>
<dbReference type="PATRIC" id="fig|742725.3.peg.516"/>
<name>G5H6B1_9BACT</name>
<dbReference type="AlphaFoldDB" id="G5H6B1"/>
<accession>G5H6B1</accession>
<keyword evidence="2" id="KW-1185">Reference proteome</keyword>
<gene>
    <name evidence="1" type="ORF">HMPREF9450_00471</name>
</gene>